<dbReference type="RefSeq" id="WP_139457156.1">
    <property type="nucleotide sequence ID" value="NZ_VDCH01000016.1"/>
</dbReference>
<name>A0A5C4S6F4_CHLTI</name>
<dbReference type="OrthoDB" id="9834900at2"/>
<keyword evidence="2" id="KW-1185">Reference proteome</keyword>
<sequence>METTYFYLDESFRKKDSYWHCNIGGMLLKSEQVVDVEIALEKQLFQLAQKGDVSAPVSECKYSNFLRDTSDEFKFEVCRSISVLLVELGAKFLISHAKCRESQLSIFKDLKPELAIQELAHFNIVSSYLADLMKQGIVQIVVDLGLSEAFRPVYRFYSSAIENIPKLLACGWSASGVTIPNFTRLPPPVFMDSKRSRILQFSDLVIGLLLCKEIGALSKFKESMLEAISPLVQATQVHSIEWNKNIA</sequence>
<proteinExistence type="predicted"/>
<dbReference type="Proteomes" id="UP000308271">
    <property type="component" value="Unassembled WGS sequence"/>
</dbReference>
<comment type="caution">
    <text evidence="1">The sequence shown here is derived from an EMBL/GenBank/DDBJ whole genome shotgun (WGS) entry which is preliminary data.</text>
</comment>
<organism evidence="1 2">
    <name type="scientific">Chlorobaculum thiosulfatiphilum</name>
    <name type="common">Chlorobium limicola f.sp. thiosulfatophilum</name>
    <dbReference type="NCBI Taxonomy" id="115852"/>
    <lineage>
        <taxon>Bacteria</taxon>
        <taxon>Pseudomonadati</taxon>
        <taxon>Chlorobiota</taxon>
        <taxon>Chlorobiia</taxon>
        <taxon>Chlorobiales</taxon>
        <taxon>Chlorobiaceae</taxon>
        <taxon>Chlorobaculum</taxon>
    </lineage>
</organism>
<reference evidence="1 2" key="1">
    <citation type="submission" date="2019-05" db="EMBL/GenBank/DDBJ databases">
        <title>Draft Whole-Genome sequence of the green sulfur bacterium Chlorobaculum thiosulfatiphilum DSM 249.</title>
        <authorList>
            <person name="Meyer T.E."/>
            <person name="Kyndt J.A."/>
        </authorList>
    </citation>
    <scope>NUCLEOTIDE SEQUENCE [LARGE SCALE GENOMIC DNA]</scope>
    <source>
        <strain evidence="1 2">DSM 249</strain>
    </source>
</reference>
<evidence type="ECO:0000313" key="2">
    <source>
        <dbReference type="Proteomes" id="UP000308271"/>
    </source>
</evidence>
<gene>
    <name evidence="1" type="ORF">FGF66_08095</name>
</gene>
<dbReference type="EMBL" id="VDCH01000016">
    <property type="protein sequence ID" value="TNJ38599.1"/>
    <property type="molecule type" value="Genomic_DNA"/>
</dbReference>
<evidence type="ECO:0000313" key="1">
    <source>
        <dbReference type="EMBL" id="TNJ38599.1"/>
    </source>
</evidence>
<protein>
    <submittedName>
        <fullName evidence="1">DUF3800 domain-containing protein</fullName>
    </submittedName>
</protein>
<dbReference type="AlphaFoldDB" id="A0A5C4S6F4"/>
<accession>A0A5C4S6F4</accession>